<feature type="domain" description="GGDEF" evidence="4">
    <location>
        <begin position="294"/>
        <end position="427"/>
    </location>
</feature>
<dbReference type="Pfam" id="PF00672">
    <property type="entry name" value="HAMP"/>
    <property type="match status" value="1"/>
</dbReference>
<keyword evidence="2" id="KW-1133">Transmembrane helix</keyword>
<gene>
    <name evidence="5" type="ORF">HBA18_02360</name>
</gene>
<keyword evidence="2" id="KW-0812">Transmembrane</keyword>
<dbReference type="InterPro" id="IPR000160">
    <property type="entry name" value="GGDEF_dom"/>
</dbReference>
<dbReference type="Proteomes" id="UP000501408">
    <property type="component" value="Chromosome 1"/>
</dbReference>
<dbReference type="SMART" id="SM00267">
    <property type="entry name" value="GGDEF"/>
    <property type="match status" value="1"/>
</dbReference>
<reference evidence="5 6" key="1">
    <citation type="submission" date="2020-03" db="EMBL/GenBank/DDBJ databases">
        <title>Genome mining reveals the biosynthetic pathways of PHA and ectoines of the halophilic strain Salinivibrio costicola M318 isolated from fermented shrimp paste.</title>
        <authorList>
            <person name="Doan T.V."/>
            <person name="Tran L.T."/>
            <person name="Trieu T.A."/>
            <person name="Nguyen Q.V."/>
            <person name="Quach T.N."/>
            <person name="Phi T.Q."/>
            <person name="Kumar S."/>
        </authorList>
    </citation>
    <scope>NUCLEOTIDE SEQUENCE [LARGE SCALE GENOMIC DNA]</scope>
    <source>
        <strain evidence="5 6">M318</strain>
    </source>
</reference>
<feature type="coiled-coil region" evidence="1">
    <location>
        <begin position="225"/>
        <end position="259"/>
    </location>
</feature>
<evidence type="ECO:0000313" key="5">
    <source>
        <dbReference type="EMBL" id="QIR05322.1"/>
    </source>
</evidence>
<keyword evidence="1" id="KW-0175">Coiled coil</keyword>
<dbReference type="Gene3D" id="3.30.70.270">
    <property type="match status" value="1"/>
</dbReference>
<dbReference type="RefSeq" id="WP_167313976.1">
    <property type="nucleotide sequence ID" value="NZ_CP050266.1"/>
</dbReference>
<protein>
    <submittedName>
        <fullName evidence="5">Diguanylate cyclase</fullName>
    </submittedName>
</protein>
<dbReference type="InterPro" id="IPR052163">
    <property type="entry name" value="DGC-Regulatory_Protein"/>
</dbReference>
<dbReference type="CDD" id="cd06225">
    <property type="entry name" value="HAMP"/>
    <property type="match status" value="1"/>
</dbReference>
<dbReference type="EMBL" id="CP050266">
    <property type="protein sequence ID" value="QIR05322.1"/>
    <property type="molecule type" value="Genomic_DNA"/>
</dbReference>
<sequence>MKIGQQLSVVVYACAALTMITLLITVELFYKQTQVQHRLDAIVSLHSQIDAVRGRLWLYQQYHSAETRQDAYHANQTLLQRLREQNRELPIQPLQAIRQAAQSIDTLLVLSARRQSDINTTESARLMVFSRYNMLLQTMSEAAFSMRQEAMHSAGQQQKALLLLHGGVLILLALLVTALATNTRRRFFQRLEELHDDVAKIKQGDLTTQLSLDTSDEMSDLAAHVNEMKRTLKNTMVRKEQLAEEIAQQTQQLREQQQQLMYLAEHDELTRLFNRRAFESHVEVALMRASRAQTKAALLFIDVNRFKEVNDTYGHGVGDELLKVVSQRLKLAVRRSDLVGRLGGDEFIVWLDLLADKQALQEVIERIIQEMRAPMVTNGAELELSLSIGVSCFPTDGLELQQLMNQADSAMYHAKANPSAGCCFYSNLNTREIE</sequence>
<dbReference type="Pfam" id="PF00990">
    <property type="entry name" value="GGDEF"/>
    <property type="match status" value="1"/>
</dbReference>
<dbReference type="SUPFAM" id="SSF158472">
    <property type="entry name" value="HAMP domain-like"/>
    <property type="match status" value="1"/>
</dbReference>
<keyword evidence="6" id="KW-1185">Reference proteome</keyword>
<dbReference type="NCBIfam" id="TIGR00254">
    <property type="entry name" value="GGDEF"/>
    <property type="match status" value="1"/>
</dbReference>
<dbReference type="SUPFAM" id="SSF55073">
    <property type="entry name" value="Nucleotide cyclase"/>
    <property type="match status" value="1"/>
</dbReference>
<dbReference type="Gene3D" id="6.10.340.10">
    <property type="match status" value="1"/>
</dbReference>
<dbReference type="InterPro" id="IPR003660">
    <property type="entry name" value="HAMP_dom"/>
</dbReference>
<evidence type="ECO:0000259" key="4">
    <source>
        <dbReference type="PROSITE" id="PS50887"/>
    </source>
</evidence>
<dbReference type="PANTHER" id="PTHR46663">
    <property type="entry name" value="DIGUANYLATE CYCLASE DGCT-RELATED"/>
    <property type="match status" value="1"/>
</dbReference>
<evidence type="ECO:0000259" key="3">
    <source>
        <dbReference type="PROSITE" id="PS50885"/>
    </source>
</evidence>
<accession>A0ABX6K171</accession>
<organism evidence="5 6">
    <name type="scientific">Salinivibrio costicola</name>
    <name type="common">Vibrio costicola</name>
    <dbReference type="NCBI Taxonomy" id="51367"/>
    <lineage>
        <taxon>Bacteria</taxon>
        <taxon>Pseudomonadati</taxon>
        <taxon>Pseudomonadota</taxon>
        <taxon>Gammaproteobacteria</taxon>
        <taxon>Vibrionales</taxon>
        <taxon>Vibrionaceae</taxon>
        <taxon>Salinivibrio</taxon>
    </lineage>
</organism>
<dbReference type="CDD" id="cd01949">
    <property type="entry name" value="GGDEF"/>
    <property type="match status" value="1"/>
</dbReference>
<proteinExistence type="predicted"/>
<keyword evidence="2" id="KW-0472">Membrane</keyword>
<dbReference type="InterPro" id="IPR029787">
    <property type="entry name" value="Nucleotide_cyclase"/>
</dbReference>
<feature type="domain" description="HAMP" evidence="3">
    <location>
        <begin position="185"/>
        <end position="237"/>
    </location>
</feature>
<dbReference type="InterPro" id="IPR043128">
    <property type="entry name" value="Rev_trsase/Diguanyl_cyclase"/>
</dbReference>
<feature type="transmembrane region" description="Helical" evidence="2">
    <location>
        <begin position="160"/>
        <end position="180"/>
    </location>
</feature>
<evidence type="ECO:0000256" key="2">
    <source>
        <dbReference type="SAM" id="Phobius"/>
    </source>
</evidence>
<dbReference type="PANTHER" id="PTHR46663:SF2">
    <property type="entry name" value="GGDEF DOMAIN-CONTAINING PROTEIN"/>
    <property type="match status" value="1"/>
</dbReference>
<dbReference type="PROSITE" id="PS50887">
    <property type="entry name" value="GGDEF"/>
    <property type="match status" value="1"/>
</dbReference>
<dbReference type="PROSITE" id="PS50885">
    <property type="entry name" value="HAMP"/>
    <property type="match status" value="1"/>
</dbReference>
<evidence type="ECO:0000313" key="6">
    <source>
        <dbReference type="Proteomes" id="UP000501408"/>
    </source>
</evidence>
<evidence type="ECO:0000256" key="1">
    <source>
        <dbReference type="SAM" id="Coils"/>
    </source>
</evidence>
<dbReference type="SMART" id="SM00304">
    <property type="entry name" value="HAMP"/>
    <property type="match status" value="1"/>
</dbReference>
<feature type="transmembrane region" description="Helical" evidence="2">
    <location>
        <begin position="6"/>
        <end position="30"/>
    </location>
</feature>
<name>A0ABX6K171_SALCS</name>